<feature type="compositionally biased region" description="Polar residues" evidence="1">
    <location>
        <begin position="209"/>
        <end position="231"/>
    </location>
</feature>
<evidence type="ECO:0000313" key="3">
    <source>
        <dbReference type="Proteomes" id="UP000252139"/>
    </source>
</evidence>
<feature type="compositionally biased region" description="Basic and acidic residues" evidence="1">
    <location>
        <begin position="39"/>
        <end position="48"/>
    </location>
</feature>
<feature type="compositionally biased region" description="Basic and acidic residues" evidence="1">
    <location>
        <begin position="332"/>
        <end position="361"/>
    </location>
</feature>
<proteinExistence type="predicted"/>
<feature type="compositionally biased region" description="Low complexity" evidence="1">
    <location>
        <begin position="232"/>
        <end position="256"/>
    </location>
</feature>
<dbReference type="Proteomes" id="UP000252139">
    <property type="component" value="Unassembled WGS sequence"/>
</dbReference>
<dbReference type="EMBL" id="PJQL01000328">
    <property type="protein sequence ID" value="RCH96884.1"/>
    <property type="molecule type" value="Genomic_DNA"/>
</dbReference>
<protein>
    <submittedName>
        <fullName evidence="2">Uncharacterized protein</fullName>
    </submittedName>
</protein>
<feature type="compositionally biased region" description="Polar residues" evidence="1">
    <location>
        <begin position="261"/>
        <end position="273"/>
    </location>
</feature>
<feature type="compositionally biased region" description="Polar residues" evidence="1">
    <location>
        <begin position="1"/>
        <end position="18"/>
    </location>
</feature>
<organism evidence="2 3">
    <name type="scientific">Rhizopus azygosporus</name>
    <name type="common">Rhizopus microsporus var. azygosporus</name>
    <dbReference type="NCBI Taxonomy" id="86630"/>
    <lineage>
        <taxon>Eukaryota</taxon>
        <taxon>Fungi</taxon>
        <taxon>Fungi incertae sedis</taxon>
        <taxon>Mucoromycota</taxon>
        <taxon>Mucoromycotina</taxon>
        <taxon>Mucoromycetes</taxon>
        <taxon>Mucorales</taxon>
        <taxon>Mucorineae</taxon>
        <taxon>Rhizopodaceae</taxon>
        <taxon>Rhizopus</taxon>
    </lineage>
</organism>
<feature type="compositionally biased region" description="Basic and acidic residues" evidence="1">
    <location>
        <begin position="301"/>
        <end position="314"/>
    </location>
</feature>
<evidence type="ECO:0000256" key="1">
    <source>
        <dbReference type="SAM" id="MobiDB-lite"/>
    </source>
</evidence>
<accession>A0A367K3U5</accession>
<dbReference type="OrthoDB" id="2290389at2759"/>
<feature type="region of interest" description="Disordered" evidence="1">
    <location>
        <begin position="1"/>
        <end position="162"/>
    </location>
</feature>
<feature type="compositionally biased region" description="Basic and acidic residues" evidence="1">
    <location>
        <begin position="71"/>
        <end position="95"/>
    </location>
</feature>
<keyword evidence="3" id="KW-1185">Reference proteome</keyword>
<feature type="compositionally biased region" description="Basic and acidic residues" evidence="1">
    <location>
        <begin position="138"/>
        <end position="152"/>
    </location>
</feature>
<sequence>MVSPLRSNSIEYNTTENGSPLRYKSRYSERFKSLVTDSPPRDPIRTPERTTAISYGSPLRKTSEKYSSVEIKNEDRGQWRETVVKQEEEVKEVAIRESSQQRNKDQTEEKTEKKRKDSHSNNTLPHYMQGTYAYENRFNSRKEERKQKDILKPRPGGITKRVGMSKIPKYKSTTSINAIEEIKNEMSPDDVYVPMAARIKMFEKGLGNGSNKAPASRPTATISTKNSRSNESPPKTTPSNHTTSTTTMTATTSTPTVAARSKNTQSFTNTSVPSYARETIATLRRSNSHHKEDQSSQESQSKPKKEQRHVEVKPFRFATDARSQHRQAAFNEKLKIWKQKENEQKKQQVEPKRGTKRKLENEQEQTSNKRR</sequence>
<evidence type="ECO:0000313" key="2">
    <source>
        <dbReference type="EMBL" id="RCH96884.1"/>
    </source>
</evidence>
<reference evidence="2 3" key="1">
    <citation type="journal article" date="2018" name="G3 (Bethesda)">
        <title>Phylogenetic and Phylogenomic Definition of Rhizopus Species.</title>
        <authorList>
            <person name="Gryganskyi A.P."/>
            <person name="Golan J."/>
            <person name="Dolatabadi S."/>
            <person name="Mondo S."/>
            <person name="Robb S."/>
            <person name="Idnurm A."/>
            <person name="Muszewska A."/>
            <person name="Steczkiewicz K."/>
            <person name="Masonjones S."/>
            <person name="Liao H.L."/>
            <person name="Gajdeczka M.T."/>
            <person name="Anike F."/>
            <person name="Vuek A."/>
            <person name="Anishchenko I.M."/>
            <person name="Voigt K."/>
            <person name="de Hoog G.S."/>
            <person name="Smith M.E."/>
            <person name="Heitman J."/>
            <person name="Vilgalys R."/>
            <person name="Stajich J.E."/>
        </authorList>
    </citation>
    <scope>NUCLEOTIDE SEQUENCE [LARGE SCALE GENOMIC DNA]</scope>
    <source>
        <strain evidence="2 3">CBS 357.93</strain>
    </source>
</reference>
<comment type="caution">
    <text evidence="2">The sequence shown here is derived from an EMBL/GenBank/DDBJ whole genome shotgun (WGS) entry which is preliminary data.</text>
</comment>
<name>A0A367K3U5_RHIAZ</name>
<feature type="region of interest" description="Disordered" evidence="1">
    <location>
        <begin position="205"/>
        <end position="371"/>
    </location>
</feature>
<gene>
    <name evidence="2" type="ORF">CU097_004573</name>
</gene>
<dbReference type="AlphaFoldDB" id="A0A367K3U5"/>
<feature type="compositionally biased region" description="Basic and acidic residues" evidence="1">
    <location>
        <begin position="102"/>
        <end position="119"/>
    </location>
</feature>